<dbReference type="InterPro" id="IPR002347">
    <property type="entry name" value="SDR_fam"/>
</dbReference>
<dbReference type="PRINTS" id="PR00081">
    <property type="entry name" value="GDHRDH"/>
</dbReference>
<dbReference type="AlphaFoldDB" id="A0A8H4QR31"/>
<gene>
    <name evidence="2" type="ORF">D9613_012459</name>
</gene>
<evidence type="ECO:0000313" key="2">
    <source>
        <dbReference type="EMBL" id="KAF4615797.1"/>
    </source>
</evidence>
<comment type="caution">
    <text evidence="2">The sequence shown here is derived from an EMBL/GenBank/DDBJ whole genome shotgun (WGS) entry which is preliminary data.</text>
</comment>
<reference evidence="2 3" key="1">
    <citation type="submission" date="2019-12" db="EMBL/GenBank/DDBJ databases">
        <authorList>
            <person name="Floudas D."/>
            <person name="Bentzer J."/>
            <person name="Ahren D."/>
            <person name="Johansson T."/>
            <person name="Persson P."/>
            <person name="Tunlid A."/>
        </authorList>
    </citation>
    <scope>NUCLEOTIDE SEQUENCE [LARGE SCALE GENOMIC DNA]</scope>
    <source>
        <strain evidence="2 3">CBS 102.39</strain>
    </source>
</reference>
<accession>A0A8H4QR31</accession>
<name>A0A8H4QR31_9AGAR</name>
<evidence type="ECO:0000256" key="1">
    <source>
        <dbReference type="ARBA" id="ARBA00023002"/>
    </source>
</evidence>
<evidence type="ECO:0000313" key="3">
    <source>
        <dbReference type="Proteomes" id="UP000521872"/>
    </source>
</evidence>
<organism evidence="2 3">
    <name type="scientific">Agrocybe pediades</name>
    <dbReference type="NCBI Taxonomy" id="84607"/>
    <lineage>
        <taxon>Eukaryota</taxon>
        <taxon>Fungi</taxon>
        <taxon>Dikarya</taxon>
        <taxon>Basidiomycota</taxon>
        <taxon>Agaricomycotina</taxon>
        <taxon>Agaricomycetes</taxon>
        <taxon>Agaricomycetidae</taxon>
        <taxon>Agaricales</taxon>
        <taxon>Agaricineae</taxon>
        <taxon>Strophariaceae</taxon>
        <taxon>Agrocybe</taxon>
    </lineage>
</organism>
<keyword evidence="1" id="KW-0560">Oxidoreductase</keyword>
<keyword evidence="3" id="KW-1185">Reference proteome</keyword>
<dbReference type="EMBL" id="JAACJL010000033">
    <property type="protein sequence ID" value="KAF4615797.1"/>
    <property type="molecule type" value="Genomic_DNA"/>
</dbReference>
<dbReference type="PANTHER" id="PTHR43157">
    <property type="entry name" value="PHOSPHATIDYLINOSITOL-GLYCAN BIOSYNTHESIS CLASS F PROTEIN-RELATED"/>
    <property type="match status" value="1"/>
</dbReference>
<sequence>MVWPFSSKERTSVSEDDLVDLRGKVVIVTGSNAGIGYSTVQFLARKGAKVYMAARNEEKGREAIKQLEAEDLWGGMVEWLKLDLSDIRQSKEAALEFLKKEKRLDILVNNAATVLGPYKQTSDGLLDIMVVNHISHFIFTTTLLPLMKQTAKEDSKADVRIINITSEGHQMVPLITTFAGEETLNKQYEESFMGYMRTYGYTKLANVLFTKELQRRLVSEGFTNIICISVHPGSVITPGLHNFTSRVPYVSWLTKVLSSWFSYSQRAGAYTSVFAAAAPEVKTEAEKYRGAYMVPVAKIAKASKHAEDERLAKELWETTEAKMKKLGVL</sequence>
<dbReference type="Proteomes" id="UP000521872">
    <property type="component" value="Unassembled WGS sequence"/>
</dbReference>
<proteinExistence type="predicted"/>
<dbReference type="SUPFAM" id="SSF51735">
    <property type="entry name" value="NAD(P)-binding Rossmann-fold domains"/>
    <property type="match status" value="1"/>
</dbReference>
<dbReference type="Pfam" id="PF00106">
    <property type="entry name" value="adh_short"/>
    <property type="match status" value="1"/>
</dbReference>
<evidence type="ECO:0008006" key="4">
    <source>
        <dbReference type="Google" id="ProtNLM"/>
    </source>
</evidence>
<protein>
    <recommendedName>
        <fullName evidence="4">NAD-P-binding protein</fullName>
    </recommendedName>
</protein>
<dbReference type="Gene3D" id="3.40.50.720">
    <property type="entry name" value="NAD(P)-binding Rossmann-like Domain"/>
    <property type="match status" value="1"/>
</dbReference>
<dbReference type="InterPro" id="IPR036291">
    <property type="entry name" value="NAD(P)-bd_dom_sf"/>
</dbReference>
<dbReference type="PANTHER" id="PTHR43157:SF31">
    <property type="entry name" value="PHOSPHATIDYLINOSITOL-GLYCAN BIOSYNTHESIS CLASS F PROTEIN"/>
    <property type="match status" value="1"/>
</dbReference>
<dbReference type="GO" id="GO:0016491">
    <property type="term" value="F:oxidoreductase activity"/>
    <property type="evidence" value="ECO:0007669"/>
    <property type="project" value="UniProtKB-KW"/>
</dbReference>